<gene>
    <name evidence="2" type="ORF">QQF64_033184</name>
</gene>
<evidence type="ECO:0000313" key="2">
    <source>
        <dbReference type="EMBL" id="KAL1267821.1"/>
    </source>
</evidence>
<reference evidence="2 3" key="1">
    <citation type="submission" date="2023-09" db="EMBL/GenBank/DDBJ databases">
        <authorList>
            <person name="Wang M."/>
        </authorList>
    </citation>
    <scope>NUCLEOTIDE SEQUENCE [LARGE SCALE GENOMIC DNA]</scope>
    <source>
        <strain evidence="2">GT-2023</strain>
        <tissue evidence="2">Liver</tissue>
    </source>
</reference>
<protein>
    <submittedName>
        <fullName evidence="2">Uncharacterized protein</fullName>
    </submittedName>
</protein>
<sequence length="305" mass="33561">MCADSLILFGQDARIILRTSKLLSPGERRRKREGRGCELGELLSPNSVVAPSGGGFKGEIESERASKRDHLNQLSTVAIKKGKWKSTLRQDSHSPRVDRGIRVAGVSQEMEPRSAVGSVITLGDVSFFFCPARERRCSCATSLQATANKWIFFFHLPISRILFYSPFTELVRSRRCYGNNHIKAHLVQDAAQTLGWDGTDEVVENELNQAGADEYDWHAGVSLHSYCAIFDALSVISRAKSLRAITVPYGICSTYVPLAAGSTTVHPTYACTSAAEPHFPGSVRIEVGDEKKKEPGHQSVHKSDK</sequence>
<dbReference type="EMBL" id="JAYMGO010000009">
    <property type="protein sequence ID" value="KAL1267821.1"/>
    <property type="molecule type" value="Genomic_DNA"/>
</dbReference>
<evidence type="ECO:0000256" key="1">
    <source>
        <dbReference type="SAM" id="MobiDB-lite"/>
    </source>
</evidence>
<feature type="region of interest" description="Disordered" evidence="1">
    <location>
        <begin position="286"/>
        <end position="305"/>
    </location>
</feature>
<proteinExistence type="predicted"/>
<accession>A0ABR3MT62</accession>
<organism evidence="2 3">
    <name type="scientific">Cirrhinus molitorella</name>
    <name type="common">mud carp</name>
    <dbReference type="NCBI Taxonomy" id="172907"/>
    <lineage>
        <taxon>Eukaryota</taxon>
        <taxon>Metazoa</taxon>
        <taxon>Chordata</taxon>
        <taxon>Craniata</taxon>
        <taxon>Vertebrata</taxon>
        <taxon>Euteleostomi</taxon>
        <taxon>Actinopterygii</taxon>
        <taxon>Neopterygii</taxon>
        <taxon>Teleostei</taxon>
        <taxon>Ostariophysi</taxon>
        <taxon>Cypriniformes</taxon>
        <taxon>Cyprinidae</taxon>
        <taxon>Labeoninae</taxon>
        <taxon>Labeonini</taxon>
        <taxon>Cirrhinus</taxon>
    </lineage>
</organism>
<name>A0ABR3MT62_9TELE</name>
<keyword evidence="3" id="KW-1185">Reference proteome</keyword>
<dbReference type="Proteomes" id="UP001558613">
    <property type="component" value="Unassembled WGS sequence"/>
</dbReference>
<comment type="caution">
    <text evidence="2">The sequence shown here is derived from an EMBL/GenBank/DDBJ whole genome shotgun (WGS) entry which is preliminary data.</text>
</comment>
<evidence type="ECO:0000313" key="3">
    <source>
        <dbReference type="Proteomes" id="UP001558613"/>
    </source>
</evidence>